<dbReference type="SUPFAM" id="SSF50249">
    <property type="entry name" value="Nucleic acid-binding proteins"/>
    <property type="match status" value="1"/>
</dbReference>
<proteinExistence type="predicted"/>
<feature type="domain" description="CSD" evidence="2">
    <location>
        <begin position="1"/>
        <end position="64"/>
    </location>
</feature>
<keyword evidence="4" id="KW-1185">Reference proteome</keyword>
<dbReference type="RefSeq" id="WP_379720080.1">
    <property type="nucleotide sequence ID" value="NZ_JBHSMS010000034.1"/>
</dbReference>
<dbReference type="InterPro" id="IPR012340">
    <property type="entry name" value="NA-bd_OB-fold"/>
</dbReference>
<dbReference type="PANTHER" id="PTHR12962">
    <property type="entry name" value="CALCIUM-REGULATED HEAT STABLE PROTEIN CRHSP-24-RELATED"/>
    <property type="match status" value="1"/>
</dbReference>
<evidence type="ECO:0000256" key="1">
    <source>
        <dbReference type="SAM" id="Phobius"/>
    </source>
</evidence>
<dbReference type="Gene3D" id="2.40.50.140">
    <property type="entry name" value="Nucleic acid-binding proteins"/>
    <property type="match status" value="1"/>
</dbReference>
<keyword evidence="1" id="KW-0472">Membrane</keyword>
<dbReference type="Pfam" id="PF00313">
    <property type="entry name" value="CSD"/>
    <property type="match status" value="1"/>
</dbReference>
<protein>
    <submittedName>
        <fullName evidence="3">DUF1294 domain-containing protein</fullName>
    </submittedName>
</protein>
<dbReference type="PANTHER" id="PTHR12962:SF1">
    <property type="entry name" value="COLD SHOCK DOMAIN-CONTAINING PROTEIN CG9705"/>
    <property type="match status" value="1"/>
</dbReference>
<accession>A0ABW0PFL2</accession>
<name>A0ABW0PFL2_9BURK</name>
<keyword evidence="1" id="KW-1133">Transmembrane helix</keyword>
<organism evidence="3 4">
    <name type="scientific">Massilia jejuensis</name>
    <dbReference type="NCBI Taxonomy" id="648894"/>
    <lineage>
        <taxon>Bacteria</taxon>
        <taxon>Pseudomonadati</taxon>
        <taxon>Pseudomonadota</taxon>
        <taxon>Betaproteobacteria</taxon>
        <taxon>Burkholderiales</taxon>
        <taxon>Oxalobacteraceae</taxon>
        <taxon>Telluria group</taxon>
        <taxon>Massilia</taxon>
    </lineage>
</organism>
<reference evidence="4" key="1">
    <citation type="journal article" date="2019" name="Int. J. Syst. Evol. Microbiol.">
        <title>The Global Catalogue of Microorganisms (GCM) 10K type strain sequencing project: providing services to taxonomists for standard genome sequencing and annotation.</title>
        <authorList>
            <consortium name="The Broad Institute Genomics Platform"/>
            <consortium name="The Broad Institute Genome Sequencing Center for Infectious Disease"/>
            <person name="Wu L."/>
            <person name="Ma J."/>
        </authorList>
    </citation>
    <scope>NUCLEOTIDE SEQUENCE [LARGE SCALE GENOMIC DNA]</scope>
    <source>
        <strain evidence="4">CCUG 38813</strain>
    </source>
</reference>
<dbReference type="InterPro" id="IPR010718">
    <property type="entry name" value="DUF1294"/>
</dbReference>
<gene>
    <name evidence="3" type="ORF">ACFPOU_09935</name>
</gene>
<sequence>MGKITSWKDEQGFGFITPNGGGPAVFVHVTSFSSRRIRPAEDMLVTYELDTNEQGQRRAGQVAVAHGRAARPAALATGTCAIAVAGGFLALVAMLVFAGKLPRLVFGLYLGLSAVAFVAYALDKSAARHNRWRTRESTLHMLGLFGGWPGALLARHLLRHKSKKEAFRTVLWGTVVINCGALAWLLTPWGATGLLLLGAG</sequence>
<dbReference type="Pfam" id="PF06961">
    <property type="entry name" value="DUF1294"/>
    <property type="match status" value="1"/>
</dbReference>
<dbReference type="EMBL" id="JBHSMS010000034">
    <property type="protein sequence ID" value="MFC5511441.1"/>
    <property type="molecule type" value="Genomic_DNA"/>
</dbReference>
<feature type="transmembrane region" description="Helical" evidence="1">
    <location>
        <begin position="104"/>
        <end position="122"/>
    </location>
</feature>
<evidence type="ECO:0000313" key="4">
    <source>
        <dbReference type="Proteomes" id="UP001596031"/>
    </source>
</evidence>
<comment type="caution">
    <text evidence="3">The sequence shown here is derived from an EMBL/GenBank/DDBJ whole genome shotgun (WGS) entry which is preliminary data.</text>
</comment>
<keyword evidence="1" id="KW-0812">Transmembrane</keyword>
<dbReference type="InterPro" id="IPR052069">
    <property type="entry name" value="Ca-reg_mRNA-binding_domain"/>
</dbReference>
<dbReference type="CDD" id="cd04458">
    <property type="entry name" value="CSP_CDS"/>
    <property type="match status" value="1"/>
</dbReference>
<dbReference type="InterPro" id="IPR002059">
    <property type="entry name" value="CSP_DNA-bd"/>
</dbReference>
<feature type="transmembrane region" description="Helical" evidence="1">
    <location>
        <begin position="73"/>
        <end position="97"/>
    </location>
</feature>
<evidence type="ECO:0000259" key="2">
    <source>
        <dbReference type="PROSITE" id="PS51857"/>
    </source>
</evidence>
<dbReference type="PROSITE" id="PS51857">
    <property type="entry name" value="CSD_2"/>
    <property type="match status" value="1"/>
</dbReference>
<evidence type="ECO:0000313" key="3">
    <source>
        <dbReference type="EMBL" id="MFC5511441.1"/>
    </source>
</evidence>
<dbReference type="Proteomes" id="UP001596031">
    <property type="component" value="Unassembled WGS sequence"/>
</dbReference>
<feature type="transmembrane region" description="Helical" evidence="1">
    <location>
        <begin position="170"/>
        <end position="191"/>
    </location>
</feature>